<reference evidence="2" key="1">
    <citation type="submission" date="2020-06" db="EMBL/GenBank/DDBJ databases">
        <authorList>
            <consortium name="Plant Systems Biology data submission"/>
        </authorList>
    </citation>
    <scope>NUCLEOTIDE SEQUENCE</scope>
    <source>
        <strain evidence="2">D6</strain>
    </source>
</reference>
<feature type="region of interest" description="Disordered" evidence="1">
    <location>
        <begin position="67"/>
        <end position="123"/>
    </location>
</feature>
<comment type="caution">
    <text evidence="2">The sequence shown here is derived from an EMBL/GenBank/DDBJ whole genome shotgun (WGS) entry which is preliminary data.</text>
</comment>
<evidence type="ECO:0000256" key="1">
    <source>
        <dbReference type="SAM" id="MobiDB-lite"/>
    </source>
</evidence>
<gene>
    <name evidence="2" type="ORF">SEMRO_172_G075850.1</name>
</gene>
<dbReference type="EMBL" id="CAICTM010000171">
    <property type="protein sequence ID" value="CAB9503627.1"/>
    <property type="molecule type" value="Genomic_DNA"/>
</dbReference>
<evidence type="ECO:0000313" key="3">
    <source>
        <dbReference type="Proteomes" id="UP001153069"/>
    </source>
</evidence>
<evidence type="ECO:0000313" key="2">
    <source>
        <dbReference type="EMBL" id="CAB9503627.1"/>
    </source>
</evidence>
<keyword evidence="3" id="KW-1185">Reference proteome</keyword>
<protein>
    <submittedName>
        <fullName evidence="2">Uncharacterized protein</fullName>
    </submittedName>
</protein>
<feature type="compositionally biased region" description="Polar residues" evidence="1">
    <location>
        <begin position="89"/>
        <end position="107"/>
    </location>
</feature>
<accession>A0A9N8DI76</accession>
<organism evidence="2 3">
    <name type="scientific">Seminavis robusta</name>
    <dbReference type="NCBI Taxonomy" id="568900"/>
    <lineage>
        <taxon>Eukaryota</taxon>
        <taxon>Sar</taxon>
        <taxon>Stramenopiles</taxon>
        <taxon>Ochrophyta</taxon>
        <taxon>Bacillariophyta</taxon>
        <taxon>Bacillariophyceae</taxon>
        <taxon>Bacillariophycidae</taxon>
        <taxon>Naviculales</taxon>
        <taxon>Naviculaceae</taxon>
        <taxon>Seminavis</taxon>
    </lineage>
</organism>
<name>A0A9N8DI76_9STRA</name>
<feature type="compositionally biased region" description="Basic residues" evidence="1">
    <location>
        <begin position="75"/>
        <end position="85"/>
    </location>
</feature>
<proteinExistence type="predicted"/>
<sequence>MGNHNSTLPMNIKNVPPKVLAMLADEKHRSKLLADVQSSFTANSDSGNPGVDSTAELDYIMQGLVKASKKDKTNKSKKIGIKRTKAHSESGSTAKACPSQHTATDNKPSPKKEDANMRSSNHSLEPQEIVNLLEQFATKDCNTGMAFLRALQAHQPTTKYHNGNNADIKAPKAA</sequence>
<dbReference type="Proteomes" id="UP001153069">
    <property type="component" value="Unassembled WGS sequence"/>
</dbReference>
<dbReference type="AlphaFoldDB" id="A0A9N8DI76"/>